<dbReference type="AlphaFoldDB" id="A0AAV2CZ88"/>
<evidence type="ECO:0000313" key="2">
    <source>
        <dbReference type="EMBL" id="CAL1361877.1"/>
    </source>
</evidence>
<protein>
    <submittedName>
        <fullName evidence="2">Uncharacterized protein</fullName>
    </submittedName>
</protein>
<proteinExistence type="predicted"/>
<accession>A0AAV2CZ88</accession>
<feature type="compositionally biased region" description="Polar residues" evidence="1">
    <location>
        <begin position="31"/>
        <end position="40"/>
    </location>
</feature>
<reference evidence="2 3" key="1">
    <citation type="submission" date="2024-04" db="EMBL/GenBank/DDBJ databases">
        <authorList>
            <person name="Fracassetti M."/>
        </authorList>
    </citation>
    <scope>NUCLEOTIDE SEQUENCE [LARGE SCALE GENOMIC DNA]</scope>
</reference>
<feature type="compositionally biased region" description="Basic and acidic residues" evidence="1">
    <location>
        <begin position="7"/>
        <end position="30"/>
    </location>
</feature>
<evidence type="ECO:0000313" key="3">
    <source>
        <dbReference type="Proteomes" id="UP001497516"/>
    </source>
</evidence>
<sequence length="108" mass="12237">MCSSRTKQKDQTGQRSQPKDPSSRPEDRSRTCQQIAGQGQKTAAAKSSTLTANSGNGRRWENREFPHSLREQRSFFPRKKITPTTRWFAVAISLLQNANLPEISSPYK</sequence>
<gene>
    <name evidence="2" type="ORF">LTRI10_LOCUS9198</name>
</gene>
<name>A0AAV2CZ88_9ROSI</name>
<feature type="region of interest" description="Disordered" evidence="1">
    <location>
        <begin position="1"/>
        <end position="66"/>
    </location>
</feature>
<keyword evidence="3" id="KW-1185">Reference proteome</keyword>
<evidence type="ECO:0000256" key="1">
    <source>
        <dbReference type="SAM" id="MobiDB-lite"/>
    </source>
</evidence>
<dbReference type="Proteomes" id="UP001497516">
    <property type="component" value="Chromosome 10"/>
</dbReference>
<feature type="compositionally biased region" description="Low complexity" evidence="1">
    <location>
        <begin position="41"/>
        <end position="52"/>
    </location>
</feature>
<organism evidence="2 3">
    <name type="scientific">Linum trigynum</name>
    <dbReference type="NCBI Taxonomy" id="586398"/>
    <lineage>
        <taxon>Eukaryota</taxon>
        <taxon>Viridiplantae</taxon>
        <taxon>Streptophyta</taxon>
        <taxon>Embryophyta</taxon>
        <taxon>Tracheophyta</taxon>
        <taxon>Spermatophyta</taxon>
        <taxon>Magnoliopsida</taxon>
        <taxon>eudicotyledons</taxon>
        <taxon>Gunneridae</taxon>
        <taxon>Pentapetalae</taxon>
        <taxon>rosids</taxon>
        <taxon>fabids</taxon>
        <taxon>Malpighiales</taxon>
        <taxon>Linaceae</taxon>
        <taxon>Linum</taxon>
    </lineage>
</organism>
<dbReference type="EMBL" id="OZ034814">
    <property type="protein sequence ID" value="CAL1361877.1"/>
    <property type="molecule type" value="Genomic_DNA"/>
</dbReference>